<dbReference type="AlphaFoldDB" id="A0AAV1BZZ1"/>
<dbReference type="Proteomes" id="UP001161247">
    <property type="component" value="Chromosome 1"/>
</dbReference>
<sequence length="206" mass="22628">MPHAHGNPSSSTARQHLISPFTFATDFTVTINVDNTGENVESNDIMKHARFITWQPINPNEPVGESSNTSANSIRLRDPTSTQTLLQLPSGTIAYSTSRNPWASIEMGPTALNPTNDVTLYFPDPAADEVQYDETEPNTDLSLAALSRRKKIREGKRQWGETSMDITPGDDLVAQPPSPARQFSPPAPIPKEMNPPPAMYSDELLN</sequence>
<evidence type="ECO:0000313" key="2">
    <source>
        <dbReference type="EMBL" id="CAI9088846.1"/>
    </source>
</evidence>
<feature type="region of interest" description="Disordered" evidence="1">
    <location>
        <begin position="153"/>
        <end position="206"/>
    </location>
</feature>
<evidence type="ECO:0000313" key="3">
    <source>
        <dbReference type="Proteomes" id="UP001161247"/>
    </source>
</evidence>
<protein>
    <submittedName>
        <fullName evidence="2">OLC1v1023290C1</fullName>
    </submittedName>
</protein>
<name>A0AAV1BZZ1_OLDCO</name>
<feature type="compositionally biased region" description="Pro residues" evidence="1">
    <location>
        <begin position="185"/>
        <end position="198"/>
    </location>
</feature>
<evidence type="ECO:0000256" key="1">
    <source>
        <dbReference type="SAM" id="MobiDB-lite"/>
    </source>
</evidence>
<gene>
    <name evidence="2" type="ORF">OLC1_LOCUS1324</name>
</gene>
<dbReference type="EMBL" id="OX459118">
    <property type="protein sequence ID" value="CAI9088846.1"/>
    <property type="molecule type" value="Genomic_DNA"/>
</dbReference>
<organism evidence="2 3">
    <name type="scientific">Oldenlandia corymbosa var. corymbosa</name>
    <dbReference type="NCBI Taxonomy" id="529605"/>
    <lineage>
        <taxon>Eukaryota</taxon>
        <taxon>Viridiplantae</taxon>
        <taxon>Streptophyta</taxon>
        <taxon>Embryophyta</taxon>
        <taxon>Tracheophyta</taxon>
        <taxon>Spermatophyta</taxon>
        <taxon>Magnoliopsida</taxon>
        <taxon>eudicotyledons</taxon>
        <taxon>Gunneridae</taxon>
        <taxon>Pentapetalae</taxon>
        <taxon>asterids</taxon>
        <taxon>lamiids</taxon>
        <taxon>Gentianales</taxon>
        <taxon>Rubiaceae</taxon>
        <taxon>Rubioideae</taxon>
        <taxon>Spermacoceae</taxon>
        <taxon>Hedyotis-Oldenlandia complex</taxon>
        <taxon>Oldenlandia</taxon>
    </lineage>
</organism>
<accession>A0AAV1BZZ1</accession>
<proteinExistence type="predicted"/>
<keyword evidence="3" id="KW-1185">Reference proteome</keyword>
<reference evidence="2" key="1">
    <citation type="submission" date="2023-03" db="EMBL/GenBank/DDBJ databases">
        <authorList>
            <person name="Julca I."/>
        </authorList>
    </citation>
    <scope>NUCLEOTIDE SEQUENCE</scope>
</reference>